<evidence type="ECO:0000256" key="1">
    <source>
        <dbReference type="ARBA" id="ARBA00010996"/>
    </source>
</evidence>
<feature type="binding site" evidence="2">
    <location>
        <position position="92"/>
    </location>
    <ligand>
        <name>Cu cation</name>
        <dbReference type="ChEBI" id="CHEBI:23378"/>
    </ligand>
</feature>
<dbReference type="CDD" id="cd02968">
    <property type="entry name" value="SCO"/>
    <property type="match status" value="1"/>
</dbReference>
<comment type="caution">
    <text evidence="4">The sequence shown here is derived from an EMBL/GenBank/DDBJ whole genome shotgun (WGS) entry which is preliminary data.</text>
</comment>
<proteinExistence type="inferred from homology"/>
<dbReference type="PROSITE" id="PS51257">
    <property type="entry name" value="PROKAR_LIPOPROTEIN"/>
    <property type="match status" value="1"/>
</dbReference>
<dbReference type="Gene3D" id="3.40.30.10">
    <property type="entry name" value="Glutaredoxin"/>
    <property type="match status" value="1"/>
</dbReference>
<feature type="binding site" evidence="2">
    <location>
        <position position="88"/>
    </location>
    <ligand>
        <name>Cu cation</name>
        <dbReference type="ChEBI" id="CHEBI:23378"/>
    </ligand>
</feature>
<keyword evidence="3" id="KW-1015">Disulfide bond</keyword>
<dbReference type="AlphaFoldDB" id="A0A4S3TKS3"/>
<dbReference type="GO" id="GO:0046872">
    <property type="term" value="F:metal ion binding"/>
    <property type="evidence" value="ECO:0007669"/>
    <property type="project" value="UniProtKB-KW"/>
</dbReference>
<evidence type="ECO:0000313" key="4">
    <source>
        <dbReference type="EMBL" id="THE64711.1"/>
    </source>
</evidence>
<comment type="similarity">
    <text evidence="1">Belongs to the SCO1/2 family.</text>
</comment>
<evidence type="ECO:0000256" key="2">
    <source>
        <dbReference type="PIRSR" id="PIRSR603782-1"/>
    </source>
</evidence>
<dbReference type="InterPro" id="IPR003782">
    <property type="entry name" value="SCO1/SenC"/>
</dbReference>
<keyword evidence="5" id="KW-1185">Reference proteome</keyword>
<keyword evidence="2" id="KW-0186">Copper</keyword>
<feature type="binding site" evidence="2">
    <location>
        <position position="185"/>
    </location>
    <ligand>
        <name>Cu cation</name>
        <dbReference type="ChEBI" id="CHEBI:23378"/>
    </ligand>
</feature>
<accession>A0A4S3TKS3</accession>
<protein>
    <submittedName>
        <fullName evidence="4">SCO family protein</fullName>
    </submittedName>
</protein>
<dbReference type="Proteomes" id="UP000318864">
    <property type="component" value="Unassembled WGS sequence"/>
</dbReference>
<dbReference type="SUPFAM" id="SSF52833">
    <property type="entry name" value="Thioredoxin-like"/>
    <property type="match status" value="1"/>
</dbReference>
<evidence type="ECO:0000313" key="5">
    <source>
        <dbReference type="Proteomes" id="UP000318864"/>
    </source>
</evidence>
<gene>
    <name evidence="4" type="ORF">D8Y22_11385</name>
</gene>
<organism evidence="4 5">
    <name type="scientific">Salinadaptatus halalkaliphilus</name>
    <dbReference type="NCBI Taxonomy" id="2419781"/>
    <lineage>
        <taxon>Archaea</taxon>
        <taxon>Methanobacteriati</taxon>
        <taxon>Methanobacteriota</taxon>
        <taxon>Stenosarchaea group</taxon>
        <taxon>Halobacteria</taxon>
        <taxon>Halobacteriales</taxon>
        <taxon>Natrialbaceae</taxon>
        <taxon>Salinadaptatus</taxon>
    </lineage>
</organism>
<dbReference type="InterPro" id="IPR036249">
    <property type="entry name" value="Thioredoxin-like_sf"/>
</dbReference>
<dbReference type="OrthoDB" id="27579at2157"/>
<keyword evidence="2" id="KW-0479">Metal-binding</keyword>
<sequence length="224" mass="24419">MNRRRVLGVGATAGLATVAGCLTGALEDDTAASVVLESPGDDMRGDPSYPTYGEAFPSFELEDPLAETNVDVGALDDCIVCTMFFASCPAECVPLLNAITTVQTNTLERGIDDGTRFLAITFDPERDTADSLRDHADLMGVDLEAGNWHYLRPADADEATVVVDEQLGVPFEREELGGDDYDFLHITVTFLVNPDGYVERTYRGDDPDTARITSDLETVLERWE</sequence>
<dbReference type="RefSeq" id="WP_141464818.1">
    <property type="nucleotide sequence ID" value="NZ_RBZW01000027.1"/>
</dbReference>
<name>A0A4S3TKS3_9EURY</name>
<reference evidence="4 5" key="1">
    <citation type="submission" date="2018-10" db="EMBL/GenBank/DDBJ databases">
        <title>Natronolimnobius sp. XQ-INN 246 isolated from Inner Mongolia Autonomous Region of China.</title>
        <authorList>
            <person name="Xue Q."/>
        </authorList>
    </citation>
    <scope>NUCLEOTIDE SEQUENCE [LARGE SCALE GENOMIC DNA]</scope>
    <source>
        <strain evidence="4 5">XQ-INN 246</strain>
    </source>
</reference>
<dbReference type="Pfam" id="PF02630">
    <property type="entry name" value="SCO1-SenC"/>
    <property type="match status" value="1"/>
</dbReference>
<evidence type="ECO:0000256" key="3">
    <source>
        <dbReference type="PIRSR" id="PIRSR603782-2"/>
    </source>
</evidence>
<feature type="disulfide bond" description="Redox-active" evidence="3">
    <location>
        <begin position="88"/>
        <end position="92"/>
    </location>
</feature>
<dbReference type="EMBL" id="RBZW01000027">
    <property type="protein sequence ID" value="THE64711.1"/>
    <property type="molecule type" value="Genomic_DNA"/>
</dbReference>